<evidence type="ECO:0000256" key="5">
    <source>
        <dbReference type="SAM" id="MobiDB-lite"/>
    </source>
</evidence>
<feature type="compositionally biased region" description="Low complexity" evidence="5">
    <location>
        <begin position="284"/>
        <end position="301"/>
    </location>
</feature>
<evidence type="ECO:0000256" key="3">
    <source>
        <dbReference type="ARBA" id="ARBA00022737"/>
    </source>
</evidence>
<dbReference type="InterPro" id="IPR036322">
    <property type="entry name" value="WD40_repeat_dom_sf"/>
</dbReference>
<dbReference type="PANTHER" id="PTHR11227">
    <property type="entry name" value="WD-REPEAT PROTEIN INTERACTING WITH PHOSPHOINOSIDES WIPI -RELATED"/>
    <property type="match status" value="1"/>
</dbReference>
<reference evidence="6 7" key="1">
    <citation type="journal article" date="2011" name="Nat. Biotechnol.">
        <title>Comparative genomic analysis of the thermophilic biomass-degrading fungi Myceliophthora thermophila and Thielavia terrestris.</title>
        <authorList>
            <person name="Berka R.M."/>
            <person name="Grigoriev I.V."/>
            <person name="Otillar R."/>
            <person name="Salamov A."/>
            <person name="Grimwood J."/>
            <person name="Reid I."/>
            <person name="Ishmael N."/>
            <person name="John T."/>
            <person name="Darmond C."/>
            <person name="Moisan M.-C."/>
            <person name="Henrissat B."/>
            <person name="Coutinho P.M."/>
            <person name="Lombard V."/>
            <person name="Natvig D.O."/>
            <person name="Lindquist E."/>
            <person name="Schmutz J."/>
            <person name="Lucas S."/>
            <person name="Harris P."/>
            <person name="Powlowski J."/>
            <person name="Bellemare A."/>
            <person name="Taylor D."/>
            <person name="Butler G."/>
            <person name="de Vries R.P."/>
            <person name="Allijn I.E."/>
            <person name="van den Brink J."/>
            <person name="Ushinsky S."/>
            <person name="Storms R."/>
            <person name="Powell A.J."/>
            <person name="Paulsen I.T."/>
            <person name="Elbourne L.D.H."/>
            <person name="Baker S.E."/>
            <person name="Magnuson J."/>
            <person name="LaBoissiere S."/>
            <person name="Clutterbuck A.J."/>
            <person name="Martinez D."/>
            <person name="Wogulis M."/>
            <person name="de Leon A.L."/>
            <person name="Rey M.W."/>
            <person name="Tsang A."/>
        </authorList>
    </citation>
    <scope>NUCLEOTIDE SEQUENCE [LARGE SCALE GENOMIC DNA]</scope>
    <source>
        <strain evidence="7">ATCC 42464 / BCRC 31852 / DSM 1799</strain>
    </source>
</reference>
<organism evidence="6 7">
    <name type="scientific">Thermothelomyces thermophilus (strain ATCC 42464 / BCRC 31852 / DSM 1799)</name>
    <name type="common">Sporotrichum thermophile</name>
    <dbReference type="NCBI Taxonomy" id="573729"/>
    <lineage>
        <taxon>Eukaryota</taxon>
        <taxon>Fungi</taxon>
        <taxon>Dikarya</taxon>
        <taxon>Ascomycota</taxon>
        <taxon>Pezizomycotina</taxon>
        <taxon>Sordariomycetes</taxon>
        <taxon>Sordariomycetidae</taxon>
        <taxon>Sordariales</taxon>
        <taxon>Chaetomiaceae</taxon>
        <taxon>Thermothelomyces</taxon>
    </lineage>
</organism>
<feature type="compositionally biased region" description="Gly residues" evidence="5">
    <location>
        <begin position="302"/>
        <end position="316"/>
    </location>
</feature>
<dbReference type="STRING" id="573729.G2QMH6"/>
<dbReference type="Gene3D" id="2.130.10.10">
    <property type="entry name" value="YVTN repeat-like/Quinoprotein amine dehydrogenase"/>
    <property type="match status" value="1"/>
</dbReference>
<keyword evidence="7" id="KW-1185">Reference proteome</keyword>
<accession>G2QMH6</accession>
<protein>
    <submittedName>
        <fullName evidence="6">Uncharacterized protein</fullName>
    </submittedName>
</protein>
<dbReference type="OrthoDB" id="1667587at2759"/>
<dbReference type="KEGG" id="mtm:MYCTH_2311046"/>
<evidence type="ECO:0000313" key="7">
    <source>
        <dbReference type="Proteomes" id="UP000007322"/>
    </source>
</evidence>
<evidence type="ECO:0000256" key="1">
    <source>
        <dbReference type="ARBA" id="ARBA00004148"/>
    </source>
</evidence>
<keyword evidence="2" id="KW-0853">WD repeat</keyword>
<dbReference type="InParanoid" id="G2QMH6"/>
<dbReference type="OMA" id="CEMLHRT"/>
<dbReference type="eggNOG" id="KOG2111">
    <property type="taxonomic scope" value="Eukaryota"/>
</dbReference>
<evidence type="ECO:0000256" key="2">
    <source>
        <dbReference type="ARBA" id="ARBA00022574"/>
    </source>
</evidence>
<dbReference type="SMART" id="SM00320">
    <property type="entry name" value="WD40"/>
    <property type="match status" value="2"/>
</dbReference>
<dbReference type="SUPFAM" id="SSF50978">
    <property type="entry name" value="WD40 repeat-like"/>
    <property type="match status" value="1"/>
</dbReference>
<evidence type="ECO:0000313" key="6">
    <source>
        <dbReference type="EMBL" id="AEO61156.1"/>
    </source>
</evidence>
<sequence>MNTRTPLENPSATVVLSITFNDDCSCFAVGLNTGFCIFHAETCTLRTTRDFNAGVGLVQMMGKANYVGLVGGGRQPKFAANKLIIWDDLKSKAALEISALTPVRGVQLSKEHIVVVLQNSVRVYKFAKPPNLLSAYETANNPWGLCCLSPKRIAFPGRTTGHVQLVETATGNVSIIPAHTSAVKAIQLSPDGELLATASETVSRRSRCCSPRPCMAADGCFQGTLIRVFATSNCARLVELRRGIDPATIFSLAFNPSGTMLACTSDKSTLHIFDIPHPKRPSRQYLQQQQQQQQSHQQNAGAGAGPASDGGGNGGDGRGKWGILAKIPMMPRMFSDVYSFASAPFEVDDEGDGTAGSGLLGGLPVSESTTLGTSKPPKGVIGWIGENTLLVVGAGRDARWEKFVVQEGPDGRRRCVREGWKRYLSGL</sequence>
<dbReference type="InterPro" id="IPR048720">
    <property type="entry name" value="PROPPIN"/>
</dbReference>
<dbReference type="RefSeq" id="XP_003666401.1">
    <property type="nucleotide sequence ID" value="XM_003666353.1"/>
</dbReference>
<dbReference type="HOGENOM" id="CLU_025895_0_0_1"/>
<dbReference type="AlphaFoldDB" id="G2QMH6"/>
<evidence type="ECO:0000256" key="4">
    <source>
        <dbReference type="ARBA" id="ARBA00025740"/>
    </source>
</evidence>
<comment type="similarity">
    <text evidence="4">Belongs to the WD repeat PROPPIN family.</text>
</comment>
<dbReference type="FunCoup" id="G2QMH6">
    <property type="interactions" value="361"/>
</dbReference>
<keyword evidence="3" id="KW-0677">Repeat</keyword>
<feature type="region of interest" description="Disordered" evidence="5">
    <location>
        <begin position="273"/>
        <end position="319"/>
    </location>
</feature>
<dbReference type="Pfam" id="PF21032">
    <property type="entry name" value="PROPPIN"/>
    <property type="match status" value="1"/>
</dbReference>
<gene>
    <name evidence="6" type="ORF">MYCTH_2311046</name>
</gene>
<dbReference type="InterPro" id="IPR001680">
    <property type="entry name" value="WD40_rpt"/>
</dbReference>
<dbReference type="VEuPathDB" id="FungiDB:MYCTH_2311046"/>
<name>G2QMH6_THET4</name>
<proteinExistence type="inferred from homology"/>
<dbReference type="Proteomes" id="UP000007322">
    <property type="component" value="Chromosome 6"/>
</dbReference>
<dbReference type="EMBL" id="CP003007">
    <property type="protein sequence ID" value="AEO61156.1"/>
    <property type="molecule type" value="Genomic_DNA"/>
</dbReference>
<dbReference type="GeneID" id="11506201"/>
<comment type="subcellular location">
    <subcellularLocation>
        <location evidence="1">Vacuole membrane</location>
        <topology evidence="1">Peripheral membrane protein</topology>
    </subcellularLocation>
</comment>
<dbReference type="GO" id="GO:0005774">
    <property type="term" value="C:vacuolar membrane"/>
    <property type="evidence" value="ECO:0007669"/>
    <property type="project" value="UniProtKB-SubCell"/>
</dbReference>
<dbReference type="InterPro" id="IPR015943">
    <property type="entry name" value="WD40/YVTN_repeat-like_dom_sf"/>
</dbReference>